<comment type="subcellular location">
    <subcellularLocation>
        <location evidence="1 6">Cell membrane</location>
        <topology evidence="1 6">Multi-pass membrane protein</topology>
    </subcellularLocation>
</comment>
<proteinExistence type="inferred from homology"/>
<comment type="catalytic activity">
    <reaction evidence="6">
        <text>L-lysyl-tRNA(Lys) + a 1,2-diacyl-sn-glycero-3-phospho-(1'-sn-glycerol) = a 1,2-diacyl-sn-glycero-3-phospho-1'-(3'-O-L-lysyl)-sn-glycerol + tRNA(Lys)</text>
        <dbReference type="Rhea" id="RHEA:10668"/>
        <dbReference type="Rhea" id="RHEA-COMP:9696"/>
        <dbReference type="Rhea" id="RHEA-COMP:9697"/>
        <dbReference type="ChEBI" id="CHEBI:64716"/>
        <dbReference type="ChEBI" id="CHEBI:75792"/>
        <dbReference type="ChEBI" id="CHEBI:78442"/>
        <dbReference type="ChEBI" id="CHEBI:78529"/>
        <dbReference type="EC" id="2.3.2.3"/>
    </reaction>
</comment>
<evidence type="ECO:0000256" key="5">
    <source>
        <dbReference type="ARBA" id="ARBA00023136"/>
    </source>
</evidence>
<feature type="transmembrane region" description="Helical" evidence="6">
    <location>
        <begin position="52"/>
        <end position="70"/>
    </location>
</feature>
<keyword evidence="5 6" id="KW-0472">Membrane</keyword>
<keyword evidence="6" id="KW-0808">Transferase</keyword>
<dbReference type="RefSeq" id="WP_070370531.1">
    <property type="nucleotide sequence ID" value="NZ_LKEU01000024.1"/>
</dbReference>
<feature type="transmembrane region" description="Helical" evidence="6">
    <location>
        <begin position="168"/>
        <end position="189"/>
    </location>
</feature>
<feature type="transmembrane region" description="Helical" evidence="6">
    <location>
        <begin position="21"/>
        <end position="40"/>
    </location>
</feature>
<feature type="transmembrane region" description="Helical" evidence="6">
    <location>
        <begin position="245"/>
        <end position="263"/>
    </location>
</feature>
<protein>
    <recommendedName>
        <fullName evidence="6">Phosphatidylglycerol lysyltransferase</fullName>
        <ecNumber evidence="6">2.3.2.3</ecNumber>
    </recommendedName>
    <alternativeName>
        <fullName evidence="6">Lysylphosphatidylglycerol synthase</fullName>
    </alternativeName>
</protein>
<comment type="similarity">
    <text evidence="6">Belongs to the LPG synthase family.</text>
</comment>
<keyword evidence="6" id="KW-0046">Antibiotic resistance</keyword>
<keyword evidence="3 6" id="KW-0812">Transmembrane</keyword>
<dbReference type="STRING" id="52694.ACWI_12000"/>
<evidence type="ECO:0000256" key="3">
    <source>
        <dbReference type="ARBA" id="ARBA00022692"/>
    </source>
</evidence>
<organism evidence="7 8">
    <name type="scientific">Acetobacterium wieringae</name>
    <dbReference type="NCBI Taxonomy" id="52694"/>
    <lineage>
        <taxon>Bacteria</taxon>
        <taxon>Bacillati</taxon>
        <taxon>Bacillota</taxon>
        <taxon>Clostridia</taxon>
        <taxon>Eubacteriales</taxon>
        <taxon>Eubacteriaceae</taxon>
        <taxon>Acetobacterium</taxon>
    </lineage>
</organism>
<dbReference type="Pfam" id="PF03706">
    <property type="entry name" value="LPG_synthase_TM"/>
    <property type="match status" value="1"/>
</dbReference>
<comment type="function">
    <text evidence="6">Catalyzes the transfer of a lysyl group from L-lysyl-tRNA(Lys) to membrane-bound phosphatidylglycerol (PG), which produces lysylphosphatidylglycerol (LPG), a major component of the bacterial membrane with a positive net charge. LPG synthesis contributes to bacterial virulence as it is involved in the resistance mechanism against cationic antimicrobial peptides (CAMP) produces by the host's immune system (defensins, cathelicidins) and by the competing microorganisms.</text>
</comment>
<keyword evidence="4 6" id="KW-1133">Transmembrane helix</keyword>
<sequence length="366" mass="41174">MDQTGRKEKFWKSKFWKKYSNYLFFVFLISATAIVILTQVDPETFLRTIKQANVYCLILGIGCVFIYWILEAYMLLKLMRRDNPNESFHFAWTVTMVGQYYNLITPSATGGQPLQLYEMSKKNYGIGSGTAVLVQKYALYQVTVTFLAIVATIFSITALHQSLDAAKWLIAIGLIVNIAGVVLIFILAFNANAAKAIMLGCVRLLLTLHIIKNAEKYFEKVNHFIKEYQIAIDALKSHKLQTLKLFAVSIVQILVFYSVNYWVYRSLGLNETNALTIISLQAILYVAVAFVPTPGAAGGAEAGFLLLFGPIYGSGNTAVAMILWRLITFYFVILFGGIYLSIYSIRVGKEKAQQIEEECDDQVDNL</sequence>
<evidence type="ECO:0000256" key="1">
    <source>
        <dbReference type="ARBA" id="ARBA00004651"/>
    </source>
</evidence>
<feature type="transmembrane region" description="Helical" evidence="6">
    <location>
        <begin position="329"/>
        <end position="345"/>
    </location>
</feature>
<dbReference type="GO" id="GO:0046677">
    <property type="term" value="P:response to antibiotic"/>
    <property type="evidence" value="ECO:0007669"/>
    <property type="project" value="UniProtKB-KW"/>
</dbReference>
<dbReference type="AlphaFoldDB" id="A0A1F2PKR5"/>
<evidence type="ECO:0000256" key="2">
    <source>
        <dbReference type="ARBA" id="ARBA00022475"/>
    </source>
</evidence>
<dbReference type="InterPro" id="IPR022791">
    <property type="entry name" value="L-PG_synthase/AglD"/>
</dbReference>
<feature type="transmembrane region" description="Helical" evidence="6">
    <location>
        <begin position="137"/>
        <end position="156"/>
    </location>
</feature>
<dbReference type="Proteomes" id="UP000176244">
    <property type="component" value="Unassembled WGS sequence"/>
</dbReference>
<dbReference type="PANTHER" id="PTHR37693:SF1">
    <property type="entry name" value="INTEGRAL MEMBRANE PROTEIN"/>
    <property type="match status" value="1"/>
</dbReference>
<reference evidence="7 8" key="1">
    <citation type="submission" date="2015-09" db="EMBL/GenBank/DDBJ databases">
        <title>Genome sequence of Acetobacterium wieringae DSM 1911.</title>
        <authorList>
            <person name="Poehlein A."/>
            <person name="Bengelsdorf F.R."/>
            <person name="Schiel-Bengelsdorf B."/>
            <person name="Duerre P."/>
            <person name="Daniel R."/>
        </authorList>
    </citation>
    <scope>NUCLEOTIDE SEQUENCE [LARGE SCALE GENOMIC DNA]</scope>
    <source>
        <strain evidence="7 8">DSM 1911</strain>
    </source>
</reference>
<name>A0A1F2PKR5_9FIRM</name>
<keyword evidence="2" id="KW-1003">Cell membrane</keyword>
<evidence type="ECO:0000313" key="7">
    <source>
        <dbReference type="EMBL" id="OFV71286.1"/>
    </source>
</evidence>
<dbReference type="NCBIfam" id="TIGR00374">
    <property type="entry name" value="flippase-like domain"/>
    <property type="match status" value="1"/>
</dbReference>
<evidence type="ECO:0000256" key="6">
    <source>
        <dbReference type="RuleBase" id="RU363042"/>
    </source>
</evidence>
<dbReference type="EC" id="2.3.2.3" evidence="6"/>
<comment type="caution">
    <text evidence="7">The sequence shown here is derived from an EMBL/GenBank/DDBJ whole genome shotgun (WGS) entry which is preliminary data.</text>
</comment>
<keyword evidence="6" id="KW-0443">Lipid metabolism</keyword>
<dbReference type="PANTHER" id="PTHR37693">
    <property type="entry name" value="PHOSPHATIDYLGLYCEROL LYSYLTRANSFERASE"/>
    <property type="match status" value="1"/>
</dbReference>
<evidence type="ECO:0000256" key="4">
    <source>
        <dbReference type="ARBA" id="ARBA00022989"/>
    </source>
</evidence>
<dbReference type="EMBL" id="LKEU01000024">
    <property type="protein sequence ID" value="OFV71286.1"/>
    <property type="molecule type" value="Genomic_DNA"/>
</dbReference>
<dbReference type="GO" id="GO:0006629">
    <property type="term" value="P:lipid metabolic process"/>
    <property type="evidence" value="ECO:0007669"/>
    <property type="project" value="UniProtKB-KW"/>
</dbReference>
<accession>A0A1F2PKR5</accession>
<dbReference type="GO" id="GO:0005886">
    <property type="term" value="C:plasma membrane"/>
    <property type="evidence" value="ECO:0007669"/>
    <property type="project" value="UniProtKB-SubCell"/>
</dbReference>
<dbReference type="GO" id="GO:0050071">
    <property type="term" value="F:phosphatidylglycerol lysyltransferase activity"/>
    <property type="evidence" value="ECO:0007669"/>
    <property type="project" value="UniProtKB-EC"/>
</dbReference>
<dbReference type="OrthoDB" id="9810654at2"/>
<gene>
    <name evidence="6" type="primary">mprF</name>
    <name evidence="7" type="ORF">ACWI_12000</name>
</gene>
<evidence type="ECO:0000313" key="8">
    <source>
        <dbReference type="Proteomes" id="UP000176244"/>
    </source>
</evidence>